<name>A0A5A7T057_CUCMM</name>
<accession>A0A5A7T057</accession>
<evidence type="ECO:0000313" key="3">
    <source>
        <dbReference type="Proteomes" id="UP000321393"/>
    </source>
</evidence>
<protein>
    <submittedName>
        <fullName evidence="1">Uncharacterized protein</fullName>
    </submittedName>
</protein>
<dbReference type="EMBL" id="SSTE01019703">
    <property type="protein sequence ID" value="KAA0036218.1"/>
    <property type="molecule type" value="Genomic_DNA"/>
</dbReference>
<proteinExistence type="predicted"/>
<reference evidence="3 4" key="1">
    <citation type="submission" date="2019-08" db="EMBL/GenBank/DDBJ databases">
        <title>Draft genome sequences of two oriental melons (Cucumis melo L. var makuwa).</title>
        <authorList>
            <person name="Kwon S.-Y."/>
        </authorList>
    </citation>
    <scope>NUCLEOTIDE SEQUENCE [LARGE SCALE GENOMIC DNA]</scope>
    <source>
        <strain evidence="4">cv. Chang Bougi</strain>
        <strain evidence="3">cv. SW 3</strain>
        <tissue evidence="1">Leaf</tissue>
    </source>
</reference>
<dbReference type="EMBL" id="SSTD01010113">
    <property type="protein sequence ID" value="TYK12614.1"/>
    <property type="molecule type" value="Genomic_DNA"/>
</dbReference>
<dbReference type="Proteomes" id="UP000321393">
    <property type="component" value="Unassembled WGS sequence"/>
</dbReference>
<dbReference type="AlphaFoldDB" id="A0A5A7T057"/>
<comment type="caution">
    <text evidence="1">The sequence shown here is derived from an EMBL/GenBank/DDBJ whole genome shotgun (WGS) entry which is preliminary data.</text>
</comment>
<organism evidence="1 3">
    <name type="scientific">Cucumis melo var. makuwa</name>
    <name type="common">Oriental melon</name>
    <dbReference type="NCBI Taxonomy" id="1194695"/>
    <lineage>
        <taxon>Eukaryota</taxon>
        <taxon>Viridiplantae</taxon>
        <taxon>Streptophyta</taxon>
        <taxon>Embryophyta</taxon>
        <taxon>Tracheophyta</taxon>
        <taxon>Spermatophyta</taxon>
        <taxon>Magnoliopsida</taxon>
        <taxon>eudicotyledons</taxon>
        <taxon>Gunneridae</taxon>
        <taxon>Pentapetalae</taxon>
        <taxon>rosids</taxon>
        <taxon>fabids</taxon>
        <taxon>Cucurbitales</taxon>
        <taxon>Cucurbitaceae</taxon>
        <taxon>Benincaseae</taxon>
        <taxon>Cucumis</taxon>
    </lineage>
</organism>
<gene>
    <name evidence="2" type="ORF">E5676_scaffold255G002000</name>
    <name evidence="1" type="ORF">E6C27_scaffold18G00150</name>
</gene>
<dbReference type="Proteomes" id="UP000321947">
    <property type="component" value="Unassembled WGS sequence"/>
</dbReference>
<evidence type="ECO:0000313" key="2">
    <source>
        <dbReference type="EMBL" id="TYK12614.1"/>
    </source>
</evidence>
<sequence length="148" mass="17071">MTTINFTAQCFDRASTLLHISHSAAAATMAMEDKDNNIWRDRQRQSLIATFLKNQLRNFRKTTPDSVSICSRLPFSLSCLIRFPELLSSSPSMNHPRVYRFFGLQHPDNLFLQDSGIGFLYFPIVLKPFSSIDCCDEDRRSELGFRNR</sequence>
<evidence type="ECO:0000313" key="4">
    <source>
        <dbReference type="Proteomes" id="UP000321947"/>
    </source>
</evidence>
<evidence type="ECO:0000313" key="1">
    <source>
        <dbReference type="EMBL" id="KAA0036218.1"/>
    </source>
</evidence>